<evidence type="ECO:0000256" key="4">
    <source>
        <dbReference type="HAMAP-Rule" id="MF_01185"/>
    </source>
</evidence>
<dbReference type="AlphaFoldDB" id="A0A177EAN2"/>
<dbReference type="GO" id="GO:0044780">
    <property type="term" value="P:bacterial-type flagellum assembly"/>
    <property type="evidence" value="ECO:0007669"/>
    <property type="project" value="UniProtKB-UniRule"/>
</dbReference>
<evidence type="ECO:0000256" key="3">
    <source>
        <dbReference type="ARBA" id="ARBA00022845"/>
    </source>
</evidence>
<keyword evidence="1 4" id="KW-0963">Cytoplasm</keyword>
<comment type="similarity">
    <text evidence="4">Belongs to the FliW family.</text>
</comment>
<protein>
    <recommendedName>
        <fullName evidence="4">Flagellar assembly factor FliW</fullName>
    </recommendedName>
</protein>
<keyword evidence="2 4" id="KW-1005">Bacterial flagellum biogenesis</keyword>
<reference evidence="5 6" key="1">
    <citation type="submission" date="2016-02" db="EMBL/GenBank/DDBJ databases">
        <title>Draft genome sequence of Thermodesulfatator sp. S606.</title>
        <authorList>
            <person name="Lai Q."/>
            <person name="Cao J."/>
            <person name="Dupont S."/>
            <person name="Shao Z."/>
            <person name="Jebbar M."/>
            <person name="Alain K."/>
        </authorList>
    </citation>
    <scope>NUCLEOTIDE SEQUENCE [LARGE SCALE GENOMIC DNA]</scope>
    <source>
        <strain evidence="5 6">S606</strain>
    </source>
</reference>
<keyword evidence="6" id="KW-1185">Reference proteome</keyword>
<comment type="function">
    <text evidence="4">Acts as an anti-CsrA protein, binds CsrA and prevents it from repressing translation of its target genes, one of which is flagellin. Binds to flagellin and participates in the assembly of the flagellum.</text>
</comment>
<keyword evidence="4" id="KW-0143">Chaperone</keyword>
<dbReference type="NCBIfam" id="NF009793">
    <property type="entry name" value="PRK13285.1-1"/>
    <property type="match status" value="1"/>
</dbReference>
<organism evidence="5 6">
    <name type="scientific">Thermodesulfatator autotrophicus</name>
    <dbReference type="NCBI Taxonomy" id="1795632"/>
    <lineage>
        <taxon>Bacteria</taxon>
        <taxon>Pseudomonadati</taxon>
        <taxon>Thermodesulfobacteriota</taxon>
        <taxon>Thermodesulfobacteria</taxon>
        <taxon>Thermodesulfobacteriales</taxon>
        <taxon>Thermodesulfatatoraceae</taxon>
        <taxon>Thermodesulfatator</taxon>
    </lineage>
</organism>
<dbReference type="PANTHER" id="PTHR39190">
    <property type="entry name" value="FLAGELLAR ASSEMBLY FACTOR FLIW"/>
    <property type="match status" value="1"/>
</dbReference>
<sequence length="148" mass="16753">MEIETTRFGKLEIDDSKIIFFPSGILGFPEAKRYVLIPHADDSPFLWLQAVDVPELAFLVILPREVFENYSPDIPKEALKELHFQDGDEIEFLGIVTVPPGKPQEMTVNLMGPIVLNVDKKLAKQVVLDQDYPLKQPLKHLFEKPAAA</sequence>
<comment type="subcellular location">
    <subcellularLocation>
        <location evidence="4">Cytoplasm</location>
    </subcellularLocation>
</comment>
<evidence type="ECO:0000256" key="1">
    <source>
        <dbReference type="ARBA" id="ARBA00022490"/>
    </source>
</evidence>
<comment type="caution">
    <text evidence="5">The sequence shown here is derived from an EMBL/GenBank/DDBJ whole genome shotgun (WGS) entry which is preliminary data.</text>
</comment>
<dbReference type="Gene3D" id="2.30.290.10">
    <property type="entry name" value="BH3618-like"/>
    <property type="match status" value="1"/>
</dbReference>
<dbReference type="InterPro" id="IPR024046">
    <property type="entry name" value="Flagellar_assmbl_FliW_dom_sf"/>
</dbReference>
<evidence type="ECO:0000313" key="6">
    <source>
        <dbReference type="Proteomes" id="UP000076964"/>
    </source>
</evidence>
<name>A0A177EAN2_9BACT</name>
<dbReference type="RefSeq" id="WP_068540732.1">
    <property type="nucleotide sequence ID" value="NZ_LSFI01000003.1"/>
</dbReference>
<dbReference type="PANTHER" id="PTHR39190:SF1">
    <property type="entry name" value="FLAGELLAR ASSEMBLY FACTOR FLIW"/>
    <property type="match status" value="1"/>
</dbReference>
<accession>A0A177EAN2</accession>
<keyword evidence="3 4" id="KW-0810">Translation regulation</keyword>
<dbReference type="GO" id="GO:0006417">
    <property type="term" value="P:regulation of translation"/>
    <property type="evidence" value="ECO:0007669"/>
    <property type="project" value="UniProtKB-KW"/>
</dbReference>
<dbReference type="HAMAP" id="MF_01185">
    <property type="entry name" value="FliW"/>
    <property type="match status" value="1"/>
</dbReference>
<dbReference type="InterPro" id="IPR003775">
    <property type="entry name" value="Flagellar_assembly_factor_FliW"/>
</dbReference>
<dbReference type="Proteomes" id="UP000076964">
    <property type="component" value="Unassembled WGS sequence"/>
</dbReference>
<evidence type="ECO:0000313" key="5">
    <source>
        <dbReference type="EMBL" id="OAG28581.1"/>
    </source>
</evidence>
<dbReference type="OrthoDB" id="9801235at2"/>
<dbReference type="Pfam" id="PF02623">
    <property type="entry name" value="FliW"/>
    <property type="match status" value="1"/>
</dbReference>
<proteinExistence type="inferred from homology"/>
<dbReference type="SUPFAM" id="SSF141457">
    <property type="entry name" value="BH3618-like"/>
    <property type="match status" value="1"/>
</dbReference>
<gene>
    <name evidence="4" type="primary">fliW</name>
    <name evidence="5" type="ORF">TH606_01085</name>
</gene>
<dbReference type="EMBL" id="LSFI01000003">
    <property type="protein sequence ID" value="OAG28581.1"/>
    <property type="molecule type" value="Genomic_DNA"/>
</dbReference>
<dbReference type="GO" id="GO:0005737">
    <property type="term" value="C:cytoplasm"/>
    <property type="evidence" value="ECO:0007669"/>
    <property type="project" value="UniProtKB-SubCell"/>
</dbReference>
<comment type="subunit">
    <text evidence="4">Interacts with translational regulator CsrA and flagellin(s).</text>
</comment>
<dbReference type="STRING" id="1795632.TH606_01085"/>
<evidence type="ECO:0000256" key="2">
    <source>
        <dbReference type="ARBA" id="ARBA00022795"/>
    </source>
</evidence>